<reference evidence="3 4" key="1">
    <citation type="submission" date="2021-03" db="EMBL/GenBank/DDBJ databases">
        <title>Genome sequencing of Marinobacter sp. LPB0319.</title>
        <authorList>
            <person name="Kim J."/>
        </authorList>
    </citation>
    <scope>NUCLEOTIDE SEQUENCE [LARGE SCALE GENOMIC DNA]</scope>
    <source>
        <strain evidence="3 4">LPB0319</strain>
    </source>
</reference>
<keyword evidence="2" id="KW-0732">Signal</keyword>
<feature type="region of interest" description="Disordered" evidence="1">
    <location>
        <begin position="38"/>
        <end position="64"/>
    </location>
</feature>
<accession>A0ABX7MP46</accession>
<name>A0ABX7MP46_9GAMM</name>
<dbReference type="Proteomes" id="UP000663555">
    <property type="component" value="Chromosome"/>
</dbReference>
<evidence type="ECO:0000313" key="4">
    <source>
        <dbReference type="Proteomes" id="UP000663555"/>
    </source>
</evidence>
<dbReference type="RefSeq" id="WP_206643282.1">
    <property type="nucleotide sequence ID" value="NZ_CP071247.1"/>
</dbReference>
<protein>
    <recommendedName>
        <fullName evidence="5">Tetratricopeptide repeat protein</fullName>
    </recommendedName>
</protein>
<proteinExistence type="predicted"/>
<feature type="signal peptide" evidence="2">
    <location>
        <begin position="1"/>
        <end position="19"/>
    </location>
</feature>
<feature type="chain" id="PRO_5046208774" description="Tetratricopeptide repeat protein" evidence="2">
    <location>
        <begin position="20"/>
        <end position="80"/>
    </location>
</feature>
<evidence type="ECO:0000256" key="2">
    <source>
        <dbReference type="SAM" id="SignalP"/>
    </source>
</evidence>
<feature type="compositionally biased region" description="Basic and acidic residues" evidence="1">
    <location>
        <begin position="48"/>
        <end position="64"/>
    </location>
</feature>
<keyword evidence="4" id="KW-1185">Reference proteome</keyword>
<evidence type="ECO:0000313" key="3">
    <source>
        <dbReference type="EMBL" id="QSP94060.1"/>
    </source>
</evidence>
<gene>
    <name evidence="3" type="ORF">LPB19_12765</name>
</gene>
<evidence type="ECO:0008006" key="5">
    <source>
        <dbReference type="Google" id="ProtNLM"/>
    </source>
</evidence>
<evidence type="ECO:0000256" key="1">
    <source>
        <dbReference type="SAM" id="MobiDB-lite"/>
    </source>
</evidence>
<organism evidence="3 4">
    <name type="scientific">Marinobacter salinisoli</name>
    <dbReference type="NCBI Taxonomy" id="2769486"/>
    <lineage>
        <taxon>Bacteria</taxon>
        <taxon>Pseudomonadati</taxon>
        <taxon>Pseudomonadota</taxon>
        <taxon>Gammaproteobacteria</taxon>
        <taxon>Pseudomonadales</taxon>
        <taxon>Marinobacteraceae</taxon>
        <taxon>Marinobacter</taxon>
    </lineage>
</organism>
<dbReference type="EMBL" id="CP071247">
    <property type="protein sequence ID" value="QSP94060.1"/>
    <property type="molecule type" value="Genomic_DNA"/>
</dbReference>
<sequence length="80" mass="8834">MRYLIALVLSTLLIGTASAGQCPALVSEIDQKLETAQLDPETEQNVKSLRDEGERLHEQGDHSESVRTLKEALEMIRVAS</sequence>